<evidence type="ECO:0000313" key="4">
    <source>
        <dbReference type="EMBL" id="SLN39738.1"/>
    </source>
</evidence>
<dbReference type="OrthoDB" id="9803483at2"/>
<gene>
    <name evidence="4" type="primary">yhdN_2</name>
    <name evidence="3" type="ORF">CLV79_11460</name>
    <name evidence="4" type="ORF">LOS8367_01604</name>
</gene>
<dbReference type="RefSeq" id="WP_085895965.1">
    <property type="nucleotide sequence ID" value="NZ_FWFY01000004.1"/>
</dbReference>
<dbReference type="Gene3D" id="3.20.20.100">
    <property type="entry name" value="NADP-dependent oxidoreductase domain"/>
    <property type="match status" value="1"/>
</dbReference>
<keyword evidence="6" id="KW-1185">Reference proteome</keyword>
<dbReference type="SUPFAM" id="SSF51430">
    <property type="entry name" value="NAD(P)-linked oxidoreductase"/>
    <property type="match status" value="1"/>
</dbReference>
<dbReference type="CDD" id="cd19091">
    <property type="entry name" value="AKR_PsAKR"/>
    <property type="match status" value="1"/>
</dbReference>
<evidence type="ECO:0000313" key="6">
    <source>
        <dbReference type="Proteomes" id="UP000240624"/>
    </source>
</evidence>
<evidence type="ECO:0000256" key="1">
    <source>
        <dbReference type="ARBA" id="ARBA00023002"/>
    </source>
</evidence>
<dbReference type="GO" id="GO:0016491">
    <property type="term" value="F:oxidoreductase activity"/>
    <property type="evidence" value="ECO:0007669"/>
    <property type="project" value="UniProtKB-KW"/>
</dbReference>
<dbReference type="AlphaFoldDB" id="A0A1X6Z5Y2"/>
<name>A0A1X6Z5Y2_9RHOB</name>
<evidence type="ECO:0000313" key="3">
    <source>
        <dbReference type="EMBL" id="PSK81842.1"/>
    </source>
</evidence>
<dbReference type="Proteomes" id="UP000193495">
    <property type="component" value="Unassembled WGS sequence"/>
</dbReference>
<dbReference type="EMBL" id="FWFY01000004">
    <property type="protein sequence ID" value="SLN39738.1"/>
    <property type="molecule type" value="Genomic_DNA"/>
</dbReference>
<dbReference type="InterPro" id="IPR036812">
    <property type="entry name" value="NAD(P)_OxRdtase_dom_sf"/>
</dbReference>
<dbReference type="InterPro" id="IPR018170">
    <property type="entry name" value="Aldo/ket_reductase_CS"/>
</dbReference>
<dbReference type="Proteomes" id="UP000240624">
    <property type="component" value="Unassembled WGS sequence"/>
</dbReference>
<dbReference type="InterPro" id="IPR023210">
    <property type="entry name" value="NADP_OxRdtase_dom"/>
</dbReference>
<evidence type="ECO:0000313" key="5">
    <source>
        <dbReference type="Proteomes" id="UP000193495"/>
    </source>
</evidence>
<dbReference type="EMBL" id="PYGB01000014">
    <property type="protein sequence ID" value="PSK81842.1"/>
    <property type="molecule type" value="Genomic_DNA"/>
</dbReference>
<proteinExistence type="predicted"/>
<keyword evidence="1 4" id="KW-0560">Oxidoreductase</keyword>
<dbReference type="EC" id="1.1.1.-" evidence="4"/>
<dbReference type="PRINTS" id="PR00069">
    <property type="entry name" value="ALDKETRDTASE"/>
</dbReference>
<reference evidence="4 5" key="1">
    <citation type="submission" date="2017-03" db="EMBL/GenBank/DDBJ databases">
        <authorList>
            <person name="Afonso C.L."/>
            <person name="Miller P.J."/>
            <person name="Scott M.A."/>
            <person name="Spackman E."/>
            <person name="Goraichik I."/>
            <person name="Dimitrov K.M."/>
            <person name="Suarez D.L."/>
            <person name="Swayne D.E."/>
        </authorList>
    </citation>
    <scope>NUCLEOTIDE SEQUENCE [LARGE SCALE GENOMIC DNA]</scope>
    <source>
        <strain evidence="4 5">CECT 8367</strain>
    </source>
</reference>
<dbReference type="GO" id="GO:0005829">
    <property type="term" value="C:cytosol"/>
    <property type="evidence" value="ECO:0007669"/>
    <property type="project" value="TreeGrafter"/>
</dbReference>
<dbReference type="InterPro" id="IPR050523">
    <property type="entry name" value="AKR_Detox_Biosynth"/>
</dbReference>
<feature type="domain" description="NADP-dependent oxidoreductase" evidence="2">
    <location>
        <begin position="15"/>
        <end position="316"/>
    </location>
</feature>
<protein>
    <submittedName>
        <fullName evidence="3">Aryl-alcohol dehydrogenase-like predicted oxidoreductase</fullName>
    </submittedName>
    <submittedName>
        <fullName evidence="4">General stress protein 69</fullName>
        <ecNumber evidence="4">1.1.1.-</ecNumber>
    </submittedName>
</protein>
<dbReference type="FunFam" id="3.20.20.100:FF:000004">
    <property type="entry name" value="Oxidoreductase, aldo/keto reductase"/>
    <property type="match status" value="1"/>
</dbReference>
<evidence type="ECO:0000259" key="2">
    <source>
        <dbReference type="Pfam" id="PF00248"/>
    </source>
</evidence>
<dbReference type="InterPro" id="IPR020471">
    <property type="entry name" value="AKR"/>
</dbReference>
<organism evidence="4 5">
    <name type="scientific">Limimaricola soesokkakensis</name>
    <dbReference type="NCBI Taxonomy" id="1343159"/>
    <lineage>
        <taxon>Bacteria</taxon>
        <taxon>Pseudomonadati</taxon>
        <taxon>Pseudomonadota</taxon>
        <taxon>Alphaproteobacteria</taxon>
        <taxon>Rhodobacterales</taxon>
        <taxon>Paracoccaceae</taxon>
        <taxon>Limimaricola</taxon>
    </lineage>
</organism>
<dbReference type="PANTHER" id="PTHR43364:SF18">
    <property type="entry name" value="OXIDOREDUCTASE"/>
    <property type="match status" value="1"/>
</dbReference>
<dbReference type="Pfam" id="PF00248">
    <property type="entry name" value="Aldo_ket_red"/>
    <property type="match status" value="1"/>
</dbReference>
<accession>A0A1X6Z5Y2</accession>
<dbReference type="PANTHER" id="PTHR43364">
    <property type="entry name" value="NADH-SPECIFIC METHYLGLYOXAL REDUCTASE-RELATED"/>
    <property type="match status" value="1"/>
</dbReference>
<reference evidence="3 6" key="2">
    <citation type="submission" date="2018-03" db="EMBL/GenBank/DDBJ databases">
        <title>Genomic Encyclopedia of Archaeal and Bacterial Type Strains, Phase II (KMG-II): from individual species to whole genera.</title>
        <authorList>
            <person name="Goeker M."/>
        </authorList>
    </citation>
    <scope>NUCLEOTIDE SEQUENCE [LARGE SCALE GENOMIC DNA]</scope>
    <source>
        <strain evidence="3 6">DSM 29956</strain>
    </source>
</reference>
<sequence>MKYKQLGHTGLYVSELTLGTMTFDNEGGSYAGIVGATGQELATRMVDLSIEAGINIFDTANVYSSGVSEEMLGVALGDRRQDNLIATKLYNTMTTGPNDLGTSRLAIMREVEGSLKRLGTDYIDLYQVHNFDVTTPLEETLRALDDLVRQGKVRYIGLSNFAGWQIAKADGMARLLGTERFASTQSYYSLVGRELEREILPAAMDLGLGTFIWSPLASGFLSGKYTRHSEASGRRAAFDFPPVDKDQGYDVVDALAAIAEEKNASVAQIALAWLLHKPGVTSVIVGARKEAQLVDNLGAADITLSDEEMARLDEVSALKPEYPGYLPVWRRGDTLFGQLHD</sequence>
<dbReference type="PROSITE" id="PS00062">
    <property type="entry name" value="ALDOKETO_REDUCTASE_2"/>
    <property type="match status" value="1"/>
</dbReference>